<evidence type="ECO:0000256" key="1">
    <source>
        <dbReference type="ARBA" id="ARBA00022729"/>
    </source>
</evidence>
<feature type="disulfide bond" evidence="7">
    <location>
        <begin position="344"/>
        <end position="362"/>
    </location>
</feature>
<evidence type="ECO:0000256" key="2">
    <source>
        <dbReference type="ARBA" id="ARBA00023157"/>
    </source>
</evidence>
<feature type="binding site" evidence="9">
    <location>
        <position position="403"/>
    </location>
    <ligand>
        <name>Zn(2+)</name>
        <dbReference type="ChEBI" id="CHEBI:29105"/>
        <label>2</label>
        <note>catalytic</note>
    </ligand>
</feature>
<reference evidence="11 12" key="1">
    <citation type="submission" date="2020-07" db="EMBL/GenBank/DDBJ databases">
        <authorList>
            <person name="Sun Q."/>
        </authorList>
    </citation>
    <scope>NUCLEOTIDE SEQUENCE [LARGE SCALE GENOMIC DNA]</scope>
    <source>
        <strain evidence="11 12">CGMCC 1.13654</strain>
    </source>
</reference>
<dbReference type="CDD" id="cd06461">
    <property type="entry name" value="M2_ACE"/>
    <property type="match status" value="1"/>
</dbReference>
<dbReference type="RefSeq" id="WP_160363361.1">
    <property type="nucleotide sequence ID" value="NZ_JACEIB010000003.1"/>
</dbReference>
<feature type="active site" description="Proton donor 2" evidence="8">
    <location>
        <position position="505"/>
    </location>
</feature>
<feature type="active site" description="Proton acceptor 2" evidence="8">
    <location>
        <position position="376"/>
    </location>
</feature>
<feature type="binding site" evidence="6">
    <location>
        <position position="375"/>
    </location>
    <ligand>
        <name>Zn(2+)</name>
        <dbReference type="ChEBI" id="CHEBI:29105"/>
        <label>1</label>
        <note>catalytic</note>
    </ligand>
</feature>
<keyword evidence="2 7" id="KW-1015">Disulfide bond</keyword>
<keyword evidence="6" id="KW-0862">Zinc</keyword>
<protein>
    <submittedName>
        <fullName evidence="11">M2 family metallopeptidase</fullName>
    </submittedName>
</protein>
<feature type="binding site" evidence="9">
    <location>
        <position position="379"/>
    </location>
    <ligand>
        <name>Zn(2+)</name>
        <dbReference type="ChEBI" id="CHEBI:29105"/>
        <label>2</label>
        <note>catalytic</note>
    </ligand>
</feature>
<evidence type="ECO:0000256" key="8">
    <source>
        <dbReference type="PIRSR" id="PIRSR601548-6"/>
    </source>
</evidence>
<dbReference type="GO" id="GO:0016020">
    <property type="term" value="C:membrane"/>
    <property type="evidence" value="ECO:0007669"/>
    <property type="project" value="InterPro"/>
</dbReference>
<comment type="caution">
    <text evidence="11">The sequence shown here is derived from an EMBL/GenBank/DDBJ whole genome shotgun (WGS) entry which is preliminary data.</text>
</comment>
<evidence type="ECO:0000256" key="4">
    <source>
        <dbReference type="PIRSR" id="PIRSR601548-1"/>
    </source>
</evidence>
<dbReference type="GO" id="GO:0006508">
    <property type="term" value="P:proteolysis"/>
    <property type="evidence" value="ECO:0007669"/>
    <property type="project" value="InterPro"/>
</dbReference>
<feature type="disulfide bond" evidence="7">
    <location>
        <begin position="530"/>
        <end position="542"/>
    </location>
</feature>
<evidence type="ECO:0000313" key="12">
    <source>
        <dbReference type="Proteomes" id="UP000570166"/>
    </source>
</evidence>
<keyword evidence="12" id="KW-1185">Reference proteome</keyword>
<evidence type="ECO:0000256" key="3">
    <source>
        <dbReference type="ARBA" id="ARBA00023180"/>
    </source>
</evidence>
<dbReference type="PRINTS" id="PR00791">
    <property type="entry name" value="PEPDIPTASEA"/>
</dbReference>
<feature type="active site" description="Proton acceptor 1" evidence="4">
    <location>
        <position position="376"/>
    </location>
</feature>
<dbReference type="GO" id="GO:0008237">
    <property type="term" value="F:metallopeptidase activity"/>
    <property type="evidence" value="ECO:0007669"/>
    <property type="project" value="InterPro"/>
</dbReference>
<dbReference type="PANTHER" id="PTHR10514">
    <property type="entry name" value="ANGIOTENSIN-CONVERTING ENZYME"/>
    <property type="match status" value="1"/>
</dbReference>
<evidence type="ECO:0000256" key="5">
    <source>
        <dbReference type="PIRSR" id="PIRSR601548-2"/>
    </source>
</evidence>
<feature type="binding site" evidence="5">
    <location>
        <position position="214"/>
    </location>
    <ligand>
        <name>chloride</name>
        <dbReference type="ChEBI" id="CHEBI:17996"/>
        <label>1</label>
    </ligand>
</feature>
<dbReference type="InterPro" id="IPR001548">
    <property type="entry name" value="Peptidase_M2"/>
</dbReference>
<proteinExistence type="predicted"/>
<evidence type="ECO:0000256" key="10">
    <source>
        <dbReference type="SAM" id="SignalP"/>
    </source>
</evidence>
<feature type="binding site" evidence="9">
    <location>
        <position position="375"/>
    </location>
    <ligand>
        <name>Zn(2+)</name>
        <dbReference type="ChEBI" id="CHEBI:29105"/>
        <label>2</label>
        <note>catalytic</note>
    </ligand>
</feature>
<dbReference type="Gene3D" id="1.10.1370.30">
    <property type="match status" value="1"/>
</dbReference>
<feature type="binding site" evidence="6">
    <location>
        <position position="379"/>
    </location>
    <ligand>
        <name>Zn(2+)</name>
        <dbReference type="ChEBI" id="CHEBI:29105"/>
        <label>1</label>
        <note>catalytic</note>
    </ligand>
</feature>
<keyword evidence="1 10" id="KW-0732">Signal</keyword>
<organism evidence="11 12">
    <name type="scientific">Sphingomonas chungangi</name>
    <dbReference type="NCBI Taxonomy" id="2683589"/>
    <lineage>
        <taxon>Bacteria</taxon>
        <taxon>Pseudomonadati</taxon>
        <taxon>Pseudomonadota</taxon>
        <taxon>Alphaproteobacteria</taxon>
        <taxon>Sphingomonadales</taxon>
        <taxon>Sphingomonadaceae</taxon>
        <taxon>Sphingomonas</taxon>
    </lineage>
</organism>
<dbReference type="Proteomes" id="UP000570166">
    <property type="component" value="Unassembled WGS sequence"/>
</dbReference>
<dbReference type="Pfam" id="PF01401">
    <property type="entry name" value="Peptidase_M2"/>
    <property type="match status" value="1"/>
</dbReference>
<keyword evidence="6" id="KW-0479">Metal-binding</keyword>
<sequence length="606" mass="67196">MGIPKTAVLLAAISIGRPAIAAARSDPPSSPAVVDAFVQKVEADSVPLTQAANQANWVSWTDITDDTAAIAARANATLTTAQVGWAEKAAGYAKIPGLSFNTRRKLDLLREDIALPAPSTPGAADTLGDLTAKLTAIYGRGQGTLGGRPISGTDIEAAMGTERDPAKLAEMWTSWHDQVGTPMKPDYGRIVEISNQGARELGYADTGAMWRASYDMPPAEFTALLDKVWNEVRPLYVQLHCYVGRRLSEKYGPEVQKPEGPIRADLLGDMWAQDWENIFDIVAPPAPGGATYDLTSLLDVHGYDPLKMVRTGEHFYRSLGFEPLPDSFWQRSQFTKPLDREVVCHASAWWIDNPDDIRMKTCLKVNAVDFATVHHELGHDFYYRSFDKQPFLYQAPANGGVDEAIGDFVSLSITPDYLTKIGLLRADQMPGADQDIALLLRSALEKVTLLPFSLVMDKWRWGVFDGSITPDRYESAWNDLRRTYQGVVPPSARSQDAFDPGAKYHVAEVTPYSAYFLARVLQFQFFQSACAMAGWKGPLHRCSFYGNRVVGDHLRRMLEMGRSRPWLEAVRAMTGKAEVSSDAMLDYYRPLMAWLQRQNAGEVCSW</sequence>
<evidence type="ECO:0000256" key="6">
    <source>
        <dbReference type="PIRSR" id="PIRSR601548-3"/>
    </source>
</evidence>
<dbReference type="PANTHER" id="PTHR10514:SF27">
    <property type="entry name" value="ANGIOTENSIN-CONVERTING ENZYME"/>
    <property type="match status" value="1"/>
</dbReference>
<feature type="active site" description="Proton donor 1" evidence="4">
    <location>
        <position position="505"/>
    </location>
</feature>
<evidence type="ECO:0000256" key="9">
    <source>
        <dbReference type="PIRSR" id="PIRSR601548-8"/>
    </source>
</evidence>
<feature type="chain" id="PRO_5032384462" evidence="10">
    <location>
        <begin position="22"/>
        <end position="606"/>
    </location>
</feature>
<evidence type="ECO:0000313" key="11">
    <source>
        <dbReference type="EMBL" id="MBA2933539.1"/>
    </source>
</evidence>
<feature type="binding site" evidence="6">
    <location>
        <position position="403"/>
    </location>
    <ligand>
        <name>Zn(2+)</name>
        <dbReference type="ChEBI" id="CHEBI:29105"/>
        <label>1</label>
        <note>catalytic</note>
    </ligand>
</feature>
<dbReference type="EMBL" id="JACEIB010000003">
    <property type="protein sequence ID" value="MBA2933539.1"/>
    <property type="molecule type" value="Genomic_DNA"/>
</dbReference>
<accession>A0A838L506</accession>
<gene>
    <name evidence="11" type="ORF">HZF05_05455</name>
</gene>
<feature type="signal peptide" evidence="10">
    <location>
        <begin position="1"/>
        <end position="21"/>
    </location>
</feature>
<keyword evidence="3" id="KW-0325">Glycoprotein</keyword>
<dbReference type="PROSITE" id="PS52011">
    <property type="entry name" value="PEPTIDASE_M2"/>
    <property type="match status" value="1"/>
</dbReference>
<dbReference type="SUPFAM" id="SSF55486">
    <property type="entry name" value="Metalloproteases ('zincins'), catalytic domain"/>
    <property type="match status" value="1"/>
</dbReference>
<dbReference type="GO" id="GO:0008241">
    <property type="term" value="F:peptidyl-dipeptidase activity"/>
    <property type="evidence" value="ECO:0007669"/>
    <property type="project" value="InterPro"/>
</dbReference>
<dbReference type="AlphaFoldDB" id="A0A838L506"/>
<evidence type="ECO:0000256" key="7">
    <source>
        <dbReference type="PIRSR" id="PIRSR601548-4"/>
    </source>
</evidence>
<name>A0A838L506_9SPHN</name>